<accession>A0A485K5P1</accession>
<organism evidence="2 3">
    <name type="scientific">Aphanomyces stellatus</name>
    <dbReference type="NCBI Taxonomy" id="120398"/>
    <lineage>
        <taxon>Eukaryota</taxon>
        <taxon>Sar</taxon>
        <taxon>Stramenopiles</taxon>
        <taxon>Oomycota</taxon>
        <taxon>Saprolegniomycetes</taxon>
        <taxon>Saprolegniales</taxon>
        <taxon>Verrucalvaceae</taxon>
        <taxon>Aphanomyces</taxon>
    </lineage>
</organism>
<proteinExistence type="predicted"/>
<dbReference type="EMBL" id="CAADRA010000147">
    <property type="protein sequence ID" value="VFT78887.1"/>
    <property type="molecule type" value="Genomic_DNA"/>
</dbReference>
<dbReference type="Proteomes" id="UP000332933">
    <property type="component" value="Unassembled WGS sequence"/>
</dbReference>
<gene>
    <name evidence="2" type="primary">Aste57867_1676</name>
    <name evidence="1" type="ORF">As57867_001674</name>
    <name evidence="2" type="ORF">ASTE57867_1676</name>
</gene>
<sequence>MLAHGAQNVDRICDQQGADMTIVATLSTMYSCPACGVPIPLFNSRCLTCTREQWGASWVARLESKQLTPLHVVVLQDADEYRLVRDVYDATDGVFVSFGTWRGCTFN</sequence>
<protein>
    <submittedName>
        <fullName evidence="2">Aste57867_1676 protein</fullName>
    </submittedName>
</protein>
<name>A0A485K5P1_9STRA</name>
<dbReference type="AlphaFoldDB" id="A0A485K5P1"/>
<keyword evidence="3" id="KW-1185">Reference proteome</keyword>
<reference evidence="1" key="2">
    <citation type="submission" date="2019-06" db="EMBL/GenBank/DDBJ databases">
        <title>Genomics analysis of Aphanomyces spp. identifies a new class of oomycete effector associated with host adaptation.</title>
        <authorList>
            <person name="Gaulin E."/>
        </authorList>
    </citation>
    <scope>NUCLEOTIDE SEQUENCE</scope>
    <source>
        <strain evidence="1">CBS 578.67</strain>
    </source>
</reference>
<evidence type="ECO:0000313" key="2">
    <source>
        <dbReference type="EMBL" id="VFT78887.1"/>
    </source>
</evidence>
<dbReference type="EMBL" id="VJMH01000147">
    <property type="protein sequence ID" value="KAF0718460.1"/>
    <property type="molecule type" value="Genomic_DNA"/>
</dbReference>
<evidence type="ECO:0000313" key="1">
    <source>
        <dbReference type="EMBL" id="KAF0718460.1"/>
    </source>
</evidence>
<evidence type="ECO:0000313" key="3">
    <source>
        <dbReference type="Proteomes" id="UP000332933"/>
    </source>
</evidence>
<reference evidence="2 3" key="1">
    <citation type="submission" date="2019-03" db="EMBL/GenBank/DDBJ databases">
        <authorList>
            <person name="Gaulin E."/>
            <person name="Dumas B."/>
        </authorList>
    </citation>
    <scope>NUCLEOTIDE SEQUENCE [LARGE SCALE GENOMIC DNA]</scope>
    <source>
        <strain evidence="2">CBS 568.67</strain>
    </source>
</reference>